<keyword evidence="2" id="KW-1003">Cell membrane</keyword>
<proteinExistence type="predicted"/>
<dbReference type="AlphaFoldDB" id="A0AAW9RFK4"/>
<comment type="caution">
    <text evidence="9">The sequence shown here is derived from an EMBL/GenBank/DDBJ whole genome shotgun (WGS) entry which is preliminary data.</text>
</comment>
<dbReference type="InterPro" id="IPR025857">
    <property type="entry name" value="MacB_PCD"/>
</dbReference>
<dbReference type="InterPro" id="IPR003838">
    <property type="entry name" value="ABC3_permease_C"/>
</dbReference>
<feature type="domain" description="ABC3 transporter permease C-terminal" evidence="7">
    <location>
        <begin position="265"/>
        <end position="375"/>
    </location>
</feature>
<evidence type="ECO:0000256" key="1">
    <source>
        <dbReference type="ARBA" id="ARBA00004651"/>
    </source>
</evidence>
<dbReference type="Pfam" id="PF12704">
    <property type="entry name" value="MacB_PCD"/>
    <property type="match status" value="1"/>
</dbReference>
<feature type="domain" description="MacB-like periplasmic core" evidence="8">
    <location>
        <begin position="22"/>
        <end position="228"/>
    </location>
</feature>
<dbReference type="PANTHER" id="PTHR43738:SF3">
    <property type="entry name" value="ABC TRANSPORTER PERMEASE"/>
    <property type="match status" value="1"/>
</dbReference>
<dbReference type="InterPro" id="IPR051125">
    <property type="entry name" value="ABC-4/HrtB_transporter"/>
</dbReference>
<evidence type="ECO:0000313" key="10">
    <source>
        <dbReference type="Proteomes" id="UP001359886"/>
    </source>
</evidence>
<keyword evidence="3 6" id="KW-0812">Transmembrane</keyword>
<feature type="transmembrane region" description="Helical" evidence="6">
    <location>
        <begin position="350"/>
        <end position="370"/>
    </location>
</feature>
<feature type="transmembrane region" description="Helical" evidence="6">
    <location>
        <begin position="303"/>
        <end position="330"/>
    </location>
</feature>
<dbReference type="GO" id="GO:0005886">
    <property type="term" value="C:plasma membrane"/>
    <property type="evidence" value="ECO:0007669"/>
    <property type="project" value="UniProtKB-SubCell"/>
</dbReference>
<dbReference type="RefSeq" id="WP_354693656.1">
    <property type="nucleotide sequence ID" value="NZ_JAZHOG010000001.1"/>
</dbReference>
<dbReference type="EMBL" id="JAZHOG010000001">
    <property type="protein sequence ID" value="MEJ8566336.1"/>
    <property type="molecule type" value="Genomic_DNA"/>
</dbReference>
<dbReference type="Pfam" id="PF02687">
    <property type="entry name" value="FtsX"/>
    <property type="match status" value="1"/>
</dbReference>
<evidence type="ECO:0000256" key="2">
    <source>
        <dbReference type="ARBA" id="ARBA00022475"/>
    </source>
</evidence>
<evidence type="ECO:0000313" key="9">
    <source>
        <dbReference type="EMBL" id="MEJ8566336.1"/>
    </source>
</evidence>
<keyword evidence="4 6" id="KW-1133">Transmembrane helix</keyword>
<protein>
    <submittedName>
        <fullName evidence="9">FtsX-like permease family protein</fullName>
    </submittedName>
</protein>
<evidence type="ECO:0000256" key="5">
    <source>
        <dbReference type="ARBA" id="ARBA00023136"/>
    </source>
</evidence>
<feature type="transmembrane region" description="Helical" evidence="6">
    <location>
        <begin position="256"/>
        <end position="276"/>
    </location>
</feature>
<dbReference type="PANTHER" id="PTHR43738">
    <property type="entry name" value="ABC TRANSPORTER, MEMBRANE PROTEIN"/>
    <property type="match status" value="1"/>
</dbReference>
<reference evidence="9 10" key="1">
    <citation type="submission" date="2024-02" db="EMBL/GenBank/DDBJ databases">
        <title>A novel Wenzhouxiangellaceae bacterium, isolated from coastal sediments.</title>
        <authorList>
            <person name="Du Z.-J."/>
            <person name="Ye Y.-Q."/>
            <person name="Zhang X.-Y."/>
        </authorList>
    </citation>
    <scope>NUCLEOTIDE SEQUENCE [LARGE SCALE GENOMIC DNA]</scope>
    <source>
        <strain evidence="9 10">CH-27</strain>
    </source>
</reference>
<name>A0AAW9RFK4_9GAMM</name>
<keyword evidence="5 6" id="KW-0472">Membrane</keyword>
<evidence type="ECO:0000259" key="7">
    <source>
        <dbReference type="Pfam" id="PF02687"/>
    </source>
</evidence>
<evidence type="ECO:0000256" key="4">
    <source>
        <dbReference type="ARBA" id="ARBA00022989"/>
    </source>
</evidence>
<dbReference type="Proteomes" id="UP001359886">
    <property type="component" value="Unassembled WGS sequence"/>
</dbReference>
<keyword evidence="10" id="KW-1185">Reference proteome</keyword>
<accession>A0AAW9RFK4</accession>
<evidence type="ECO:0000256" key="6">
    <source>
        <dbReference type="SAM" id="Phobius"/>
    </source>
</evidence>
<evidence type="ECO:0000256" key="3">
    <source>
        <dbReference type="ARBA" id="ARBA00022692"/>
    </source>
</evidence>
<comment type="subcellular location">
    <subcellularLocation>
        <location evidence="1">Cell membrane</location>
        <topology evidence="1">Multi-pass membrane protein</topology>
    </subcellularLocation>
</comment>
<organism evidence="9 10">
    <name type="scientific">Elongatibacter sediminis</name>
    <dbReference type="NCBI Taxonomy" id="3119006"/>
    <lineage>
        <taxon>Bacteria</taxon>
        <taxon>Pseudomonadati</taxon>
        <taxon>Pseudomonadota</taxon>
        <taxon>Gammaproteobacteria</taxon>
        <taxon>Chromatiales</taxon>
        <taxon>Wenzhouxiangellaceae</taxon>
        <taxon>Elongatibacter</taxon>
    </lineage>
</organism>
<evidence type="ECO:0000259" key="8">
    <source>
        <dbReference type="Pfam" id="PF12704"/>
    </source>
</evidence>
<sequence>MKYLAFIWSNLRRSKTRTALTMLSVMAAFVLFGYLTAIRTAFGQGIEVAGLDRLIVRHRVSIIQLLNETMERDIERIEGVADATHLTWFGGVYQKPSNFFAQIPVKPEEYLRMFPELLLDDAEKQAWLKTRAGAVIGRGLAERFGWKVGDRVPIRSGIWSRKDGSDVWEFDIVGIYDVAEKGVDDTQMLFHYDFLEESRQWGSGLVGWYVVRIEDPQHAAEIAAAIDDEFANAPIQTKTEPEGAFAQGFANQIGDIGLIMAGIVSAVFFTILLVTGNTMAHAVRERTNEFAVLKAIGFTDRAVLGLVLGESVFLAVMGGGMGLALAWFVVSLGDPSGGALPGFYIPGRDLVVGLVLVLALALAAGIVPALQARRLRIADALRR</sequence>
<gene>
    <name evidence="9" type="ORF">V3330_01755</name>
</gene>